<feature type="transmembrane region" description="Helical" evidence="1">
    <location>
        <begin position="72"/>
        <end position="92"/>
    </location>
</feature>
<keyword evidence="1" id="KW-0812">Transmembrane</keyword>
<accession>D9J0F1</accession>
<name>D9J0F1_9CAUD</name>
<keyword evidence="3" id="KW-1185">Reference proteome</keyword>
<evidence type="ECO:0000256" key="1">
    <source>
        <dbReference type="SAM" id="Phobius"/>
    </source>
</evidence>
<feature type="transmembrane region" description="Helical" evidence="1">
    <location>
        <begin position="45"/>
        <end position="65"/>
    </location>
</feature>
<keyword evidence="1" id="KW-1133">Transmembrane helix</keyword>
<dbReference type="RefSeq" id="YP_004301337.1">
    <property type="nucleotide sequence ID" value="NC_015253.1"/>
</dbReference>
<protein>
    <submittedName>
        <fullName evidence="2">Gp4</fullName>
    </submittedName>
</protein>
<proteinExistence type="predicted"/>
<dbReference type="GeneID" id="10359042"/>
<dbReference type="KEGG" id="vg:10359042"/>
<evidence type="ECO:0000313" key="2">
    <source>
        <dbReference type="EMBL" id="ADJ53046.1"/>
    </source>
</evidence>
<reference evidence="2 3" key="1">
    <citation type="journal article" date="2010" name="J. Bacteriol.">
        <title>Brochothrix thermosphacta bacteriophages feature heterogeneous and highly mosaic genomes and utilize unique prophage insertion sites.</title>
        <authorList>
            <person name="Kilcher S."/>
            <person name="Loessner M.J."/>
            <person name="Klumpp J."/>
        </authorList>
    </citation>
    <scope>NUCLEOTIDE SEQUENCE [LARGE SCALE GENOMIC DNA]</scope>
</reference>
<dbReference type="Proteomes" id="UP000000331">
    <property type="component" value="Segment"/>
</dbReference>
<dbReference type="EMBL" id="HM242243">
    <property type="protein sequence ID" value="ADJ53046.1"/>
    <property type="molecule type" value="Genomic_DNA"/>
</dbReference>
<organism evidence="2 3">
    <name type="scientific">Brochothrix phage A9</name>
    <dbReference type="NCBI Taxonomy" id="857312"/>
    <lineage>
        <taxon>Viruses</taxon>
        <taxon>Duplodnaviria</taxon>
        <taxon>Heunggongvirae</taxon>
        <taxon>Uroviricota</taxon>
        <taxon>Caudoviricetes</taxon>
        <taxon>Herelleviridae</taxon>
        <taxon>Klumppvirus</taxon>
        <taxon>Klumppvirus A9</taxon>
    </lineage>
</organism>
<evidence type="ECO:0000313" key="3">
    <source>
        <dbReference type="Proteomes" id="UP000000331"/>
    </source>
</evidence>
<sequence>MIFITCVTIIILLLAYSFSVDLEDTVYKRFETRTQEIIRFSNNRAIGRVLLLAFSILLPTNIVLFKVLPNHSLIGFVSMVTFTIATTVILMYKLRPVIADRLFDSSYLLYVKYEQEEKQEEEKLRFKRLAEMRYEEEKEERIKELSK</sequence>
<keyword evidence="1" id="KW-0472">Membrane</keyword>